<dbReference type="AlphaFoldDB" id="A0A9N9XZN3"/>
<feature type="transmembrane region" description="Helical" evidence="2">
    <location>
        <begin position="674"/>
        <end position="695"/>
    </location>
</feature>
<feature type="transmembrane region" description="Helical" evidence="2">
    <location>
        <begin position="790"/>
        <end position="808"/>
    </location>
</feature>
<evidence type="ECO:0000256" key="2">
    <source>
        <dbReference type="SAM" id="Phobius"/>
    </source>
</evidence>
<comment type="caution">
    <text evidence="3">The sequence shown here is derived from an EMBL/GenBank/DDBJ whole genome shotgun (WGS) entry which is preliminary data.</text>
</comment>
<accession>A0A9N9XZN3</accession>
<dbReference type="Proteomes" id="UP000754883">
    <property type="component" value="Unassembled WGS sequence"/>
</dbReference>
<dbReference type="EMBL" id="CABFNO020001407">
    <property type="protein sequence ID" value="CAG9987009.1"/>
    <property type="molecule type" value="Genomic_DNA"/>
</dbReference>
<reference evidence="3" key="1">
    <citation type="submission" date="2021-10" db="EMBL/GenBank/DDBJ databases">
        <authorList>
            <person name="Piombo E."/>
        </authorList>
    </citation>
    <scope>NUCLEOTIDE SEQUENCE</scope>
</reference>
<feature type="transmembrane region" description="Helical" evidence="2">
    <location>
        <begin position="148"/>
        <end position="174"/>
    </location>
</feature>
<feature type="region of interest" description="Disordered" evidence="1">
    <location>
        <begin position="1"/>
        <end position="29"/>
    </location>
</feature>
<keyword evidence="4" id="KW-1185">Reference proteome</keyword>
<feature type="transmembrane region" description="Helical" evidence="2">
    <location>
        <begin position="81"/>
        <end position="99"/>
    </location>
</feature>
<evidence type="ECO:0000313" key="4">
    <source>
        <dbReference type="Proteomes" id="UP000754883"/>
    </source>
</evidence>
<dbReference type="PANTHER" id="PTHR37544:SF1">
    <property type="entry name" value="PHOSPHORIBOSYLAMINOIMIDAZOLE-SUCCINOCARBOXAMIDE SYNTHASE"/>
    <property type="match status" value="1"/>
</dbReference>
<dbReference type="Pfam" id="PF11915">
    <property type="entry name" value="DUF3433"/>
    <property type="match status" value="2"/>
</dbReference>
<keyword evidence="2" id="KW-0812">Transmembrane</keyword>
<proteinExistence type="predicted"/>
<protein>
    <submittedName>
        <fullName evidence="3">Uncharacterized protein</fullName>
    </submittedName>
</protein>
<feature type="transmembrane region" description="Helical" evidence="2">
    <location>
        <begin position="557"/>
        <end position="577"/>
    </location>
</feature>
<feature type="transmembrane region" description="Helical" evidence="2">
    <location>
        <begin position="715"/>
        <end position="741"/>
    </location>
</feature>
<keyword evidence="2" id="KW-1133">Transmembrane helix</keyword>
<keyword evidence="2" id="KW-0472">Membrane</keyword>
<dbReference type="OrthoDB" id="5332281at2759"/>
<evidence type="ECO:0000256" key="1">
    <source>
        <dbReference type="SAM" id="MobiDB-lite"/>
    </source>
</evidence>
<gene>
    <name evidence="3" type="ORF">CBYS24578_00013652</name>
</gene>
<feature type="transmembrane region" description="Helical" evidence="2">
    <location>
        <begin position="41"/>
        <end position="61"/>
    </location>
</feature>
<evidence type="ECO:0000313" key="3">
    <source>
        <dbReference type="EMBL" id="CAG9987009.1"/>
    </source>
</evidence>
<dbReference type="PANTHER" id="PTHR37544">
    <property type="entry name" value="SPRAY-RELATED"/>
    <property type="match status" value="1"/>
</dbReference>
<sequence length="1224" mass="132641">MAGLRRDPGISHNIGSAQTSDTKQESKQHERTHKTHLPFWLGRNALILFLLIFVGCAASLIGLNHFISSRDGIPLTISSSSYSWTYGPTAILVVILSLWRRVDYFYKSAQPWRELWKGPALAEKSILLDYISPIQAMSALTAWKHRHYAVVATIVSFLLLKFVILISTTLFVLVPSFHLEPSDITYSNAFQAAKAWDSGGYFPSPGFAYMNADRSLLAGGSSASVWTYLASLTDGTTGESRFRPPGNMVTQQFAPMVTGSNLTLLEAPIDVFVPKVTCEDAVLSSTPLDSGLVGEANDNRTQVFNFVSPTCSSGGGWENPCSARHGVTTPSDVYRTCESQPRSYIIHRLNCTDPFNATNYVGDERHWPQDIESYDIRYAIAATHFEAKIDPPDSRVVQSMNVINSSAIICKINYGIASVNATYNLFTNEVIFKEDVQQAATRLLSNLSSIAVAEMTMDNLAVAAQSLVVSEKLPTKKPQTSTPPNAPDALFQLMYSKLGSPADIDVFYQGHVLKNTTIAAFEGLLTEFSRQSMIVDAATQASATGTVSVRKLYMRSASLWIMVAVFLLLVVLCLLLAVTARRSLWLSAMSGSMAGQAAVLANSLSLQALLKDSGHCREKDLKQKLKSSQITAIADPDRGVVLEAQQVTSLSSEVPHAGPSQRKMHEWSPLFGRLPVFILTLVLPLFCIGTLELLYQLSSKNQGLVNIDNSGSSALLYIIRIASTLVVFGIATIFNSLDFTIATFAPYSNLHSGSVRADRSILFNLLAISPFLVLIKCLRHRQFGAAASNISSLLAGFLTIIVSGLWVLTDSKVAGPATASVRNWDISWLNDSSNDGGAGVLLNIIRHGSLLNPNKIWQDVVLPEVTLLSDDGAGLSGLSDANYTFSVVSLEPLLNCTQVPQQHIVVEITSHREEVGQMGNFINVQDTRISVHPPNIPIECSERVALGSANLTYDTTINTLGSRWIGQYFDLYNTTAGRVSTACPSVGIVFGQVEGVNAAARNLTALLCTQEIKEIDNLILAVGQKYGEYMRHVINLNFRAGSESVDGDLVSAAGELSSSSTTTLSPTVTISGASSREVNRLAIDKTSKLILQILLAAMAILGLIGYTSTKMSGLLPRNPCSIASTMGFLADSQLCDRGSGIIPQGSELRSDHELGELFDGWVFSLGWWNTGNTVDSAVATAQPHDNPQGTHPDAKLMMTSVSAQRRGANRFGVDVGRAMGYRED</sequence>
<organism evidence="3 4">
    <name type="scientific">Clonostachys byssicola</name>
    <dbReference type="NCBI Taxonomy" id="160290"/>
    <lineage>
        <taxon>Eukaryota</taxon>
        <taxon>Fungi</taxon>
        <taxon>Dikarya</taxon>
        <taxon>Ascomycota</taxon>
        <taxon>Pezizomycotina</taxon>
        <taxon>Sordariomycetes</taxon>
        <taxon>Hypocreomycetidae</taxon>
        <taxon>Hypocreales</taxon>
        <taxon>Bionectriaceae</taxon>
        <taxon>Clonostachys</taxon>
    </lineage>
</organism>
<name>A0A9N9XZN3_9HYPO</name>
<dbReference type="InterPro" id="IPR021840">
    <property type="entry name" value="DUF3433"/>
</dbReference>